<evidence type="ECO:0000313" key="9">
    <source>
        <dbReference type="EMBL" id="PLR82234.1"/>
    </source>
</evidence>
<comment type="pathway">
    <text evidence="7">Amino-acid degradation; L-histidine degradation into L-glutamate; N-formimidoyl-L-glutamate from L-histidine: step 3/3.</text>
</comment>
<keyword evidence="7" id="KW-0963">Cytoplasm</keyword>
<evidence type="ECO:0000313" key="11">
    <source>
        <dbReference type="Proteomes" id="UP000234951"/>
    </source>
</evidence>
<dbReference type="OrthoDB" id="9776455at2"/>
<evidence type="ECO:0000256" key="1">
    <source>
        <dbReference type="ARBA" id="ARBA00012864"/>
    </source>
</evidence>
<evidence type="ECO:0000313" key="12">
    <source>
        <dbReference type="Proteomes" id="UP000235114"/>
    </source>
</evidence>
<comment type="function">
    <text evidence="7">Catalyzes the hydrolytic cleavage of the carbon-nitrogen bond in imidazolone-5-propanoate to yield N-formimidoyl-L-glutamate. It is the third step in the universal histidine degradation pathway.</text>
</comment>
<dbReference type="HAMAP" id="MF_00372">
    <property type="entry name" value="HutI"/>
    <property type="match status" value="1"/>
</dbReference>
<dbReference type="InterPro" id="IPR011059">
    <property type="entry name" value="Metal-dep_hydrolase_composite"/>
</dbReference>
<dbReference type="InterPro" id="IPR006680">
    <property type="entry name" value="Amidohydro-rel"/>
</dbReference>
<dbReference type="UniPathway" id="UPA00379">
    <property type="reaction ID" value="UER00551"/>
</dbReference>
<feature type="binding site" evidence="7">
    <location>
        <position position="87"/>
    </location>
    <ligand>
        <name>Zn(2+)</name>
        <dbReference type="ChEBI" id="CHEBI:29105"/>
    </ligand>
</feature>
<feature type="binding site" evidence="7">
    <location>
        <position position="334"/>
    </location>
    <ligand>
        <name>4-imidazolone-5-propanoate</name>
        <dbReference type="ChEBI" id="CHEBI:77893"/>
    </ligand>
</feature>
<feature type="binding site" evidence="7">
    <location>
        <position position="94"/>
    </location>
    <ligand>
        <name>4-imidazolone-5-propanoate</name>
        <dbReference type="ChEBI" id="CHEBI:77893"/>
    </ligand>
</feature>
<feature type="domain" description="Amidohydrolase-related" evidence="8">
    <location>
        <begin position="77"/>
        <end position="417"/>
    </location>
</feature>
<feature type="binding site" evidence="7">
    <location>
        <position position="255"/>
    </location>
    <ligand>
        <name>Fe(3+)</name>
        <dbReference type="ChEBI" id="CHEBI:29034"/>
    </ligand>
</feature>
<dbReference type="EMBL" id="PGVA01000028">
    <property type="protein sequence ID" value="PLR82234.1"/>
    <property type="molecule type" value="Genomic_DNA"/>
</dbReference>
<feature type="binding site" evidence="7">
    <location>
        <position position="85"/>
    </location>
    <ligand>
        <name>Fe(3+)</name>
        <dbReference type="ChEBI" id="CHEBI:29034"/>
    </ligand>
</feature>
<reference evidence="10 12" key="2">
    <citation type="submission" date="2017-12" db="EMBL/GenBank/DDBJ databases">
        <title>Comparative Functional Genomics of Dry Heat Resistant strains isolated from the Viking Spacecraft.</title>
        <authorList>
            <person name="Seuylemezian A."/>
            <person name="Cooper K."/>
            <person name="Vaishampayan P."/>
        </authorList>
    </citation>
    <scope>NUCLEOTIDE SEQUENCE [LARGE SCALE GENOMIC DNA]</scope>
    <source>
        <strain evidence="10 12">ATCC 29669</strain>
    </source>
</reference>
<dbReference type="PANTHER" id="PTHR42752">
    <property type="entry name" value="IMIDAZOLONEPROPIONASE"/>
    <property type="match status" value="1"/>
</dbReference>
<keyword evidence="12" id="KW-1185">Reference proteome</keyword>
<keyword evidence="4 7" id="KW-0369">Histidine metabolism</keyword>
<feature type="binding site" evidence="7">
    <location>
        <position position="329"/>
    </location>
    <ligand>
        <name>Fe(3+)</name>
        <dbReference type="ChEBI" id="CHEBI:29034"/>
    </ligand>
</feature>
<evidence type="ECO:0000256" key="7">
    <source>
        <dbReference type="HAMAP-Rule" id="MF_00372"/>
    </source>
</evidence>
<dbReference type="Gene3D" id="2.30.40.10">
    <property type="entry name" value="Urease, subunit C, domain 1"/>
    <property type="match status" value="1"/>
</dbReference>
<comment type="cofactor">
    <cofactor evidence="7">
        <name>Zn(2+)</name>
        <dbReference type="ChEBI" id="CHEBI:29105"/>
    </cofactor>
    <cofactor evidence="7">
        <name>Fe(3+)</name>
        <dbReference type="ChEBI" id="CHEBI:29034"/>
    </cofactor>
    <text evidence="7">Binds 1 zinc or iron ion per subunit.</text>
</comment>
<dbReference type="PANTHER" id="PTHR42752:SF1">
    <property type="entry name" value="IMIDAZOLONEPROPIONASE-RELATED"/>
    <property type="match status" value="1"/>
</dbReference>
<feature type="binding site" evidence="7">
    <location>
        <position position="157"/>
    </location>
    <ligand>
        <name>4-imidazolone-5-propanoate</name>
        <dbReference type="ChEBI" id="CHEBI:77893"/>
    </ligand>
</feature>
<dbReference type="Pfam" id="PF01979">
    <property type="entry name" value="Amidohydro_1"/>
    <property type="match status" value="1"/>
</dbReference>
<dbReference type="GO" id="GO:0008270">
    <property type="term" value="F:zinc ion binding"/>
    <property type="evidence" value="ECO:0007669"/>
    <property type="project" value="UniProtKB-UniRule"/>
</dbReference>
<comment type="similarity">
    <text evidence="7">Belongs to the metallo-dependent hydrolases superfamily. HutI family.</text>
</comment>
<dbReference type="GO" id="GO:0005737">
    <property type="term" value="C:cytoplasm"/>
    <property type="evidence" value="ECO:0007669"/>
    <property type="project" value="UniProtKB-SubCell"/>
</dbReference>
<organism evidence="9 11">
    <name type="scientific">Bacillus canaveralius</name>
    <dbReference type="NCBI Taxonomy" id="1403243"/>
    <lineage>
        <taxon>Bacteria</taxon>
        <taxon>Bacillati</taxon>
        <taxon>Bacillota</taxon>
        <taxon>Bacilli</taxon>
        <taxon>Bacillales</taxon>
        <taxon>Bacillaceae</taxon>
        <taxon>Bacillus</taxon>
    </lineage>
</organism>
<keyword evidence="2 7" id="KW-0479">Metal-binding</keyword>
<comment type="catalytic activity">
    <reaction evidence="7">
        <text>4-imidazolone-5-propanoate + H2O = N-formimidoyl-L-glutamate</text>
        <dbReference type="Rhea" id="RHEA:23660"/>
        <dbReference type="ChEBI" id="CHEBI:15377"/>
        <dbReference type="ChEBI" id="CHEBI:58928"/>
        <dbReference type="ChEBI" id="CHEBI:77893"/>
        <dbReference type="EC" id="3.5.2.7"/>
    </reaction>
</comment>
<keyword evidence="6 7" id="KW-0408">Iron</keyword>
<dbReference type="SUPFAM" id="SSF51338">
    <property type="entry name" value="Composite domain of metallo-dependent hydrolases"/>
    <property type="match status" value="1"/>
</dbReference>
<dbReference type="GO" id="GO:0019557">
    <property type="term" value="P:L-histidine catabolic process to glutamate and formate"/>
    <property type="evidence" value="ECO:0007669"/>
    <property type="project" value="UniProtKB-UniPathway"/>
</dbReference>
<feature type="binding site" evidence="7">
    <location>
        <position position="258"/>
    </location>
    <ligand>
        <name>4-imidazolone-5-propanoate</name>
        <dbReference type="ChEBI" id="CHEBI:77893"/>
    </ligand>
</feature>
<dbReference type="GO" id="GO:0019556">
    <property type="term" value="P:L-histidine catabolic process to glutamate and formamide"/>
    <property type="evidence" value="ECO:0007669"/>
    <property type="project" value="UniProtKB-UniRule"/>
</dbReference>
<feature type="binding site" evidence="7">
    <location>
        <position position="331"/>
    </location>
    <ligand>
        <name>N-formimidoyl-L-glutamate</name>
        <dbReference type="ChEBI" id="CHEBI:58928"/>
    </ligand>
</feature>
<keyword evidence="3 7" id="KW-0378">Hydrolase</keyword>
<feature type="binding site" evidence="7">
    <location>
        <position position="85"/>
    </location>
    <ligand>
        <name>Zn(2+)</name>
        <dbReference type="ChEBI" id="CHEBI:29105"/>
    </ligand>
</feature>
<evidence type="ECO:0000256" key="3">
    <source>
        <dbReference type="ARBA" id="ARBA00022801"/>
    </source>
</evidence>
<evidence type="ECO:0000256" key="2">
    <source>
        <dbReference type="ARBA" id="ARBA00022723"/>
    </source>
</evidence>
<dbReference type="GO" id="GO:0050480">
    <property type="term" value="F:imidazolonepropionase activity"/>
    <property type="evidence" value="ECO:0007669"/>
    <property type="project" value="UniProtKB-UniRule"/>
</dbReference>
<protein>
    <recommendedName>
        <fullName evidence="1 7">Imidazolonepropionase</fullName>
        <ecNumber evidence="1 7">3.5.2.7</ecNumber>
    </recommendedName>
    <alternativeName>
        <fullName evidence="7">Imidazolone-5-propionate hydrolase</fullName>
    </alternativeName>
</protein>
<evidence type="ECO:0000256" key="4">
    <source>
        <dbReference type="ARBA" id="ARBA00022808"/>
    </source>
</evidence>
<evidence type="ECO:0000256" key="6">
    <source>
        <dbReference type="ARBA" id="ARBA00023004"/>
    </source>
</evidence>
<dbReference type="Proteomes" id="UP000235114">
    <property type="component" value="Unassembled WGS sequence"/>
</dbReference>
<gene>
    <name evidence="7" type="primary">hutI</name>
    <name evidence="9" type="ORF">CU635_13085</name>
    <name evidence="10" type="ORF">CVD25_09255</name>
</gene>
<evidence type="ECO:0000259" key="8">
    <source>
        <dbReference type="Pfam" id="PF01979"/>
    </source>
</evidence>
<dbReference type="InterPro" id="IPR032466">
    <property type="entry name" value="Metal_Hydrolase"/>
</dbReference>
<feature type="binding site" evidence="7">
    <location>
        <position position="333"/>
    </location>
    <ligand>
        <name>N-formimidoyl-L-glutamate</name>
        <dbReference type="ChEBI" id="CHEBI:58928"/>
    </ligand>
</feature>
<feature type="binding site" evidence="7">
    <location>
        <position position="87"/>
    </location>
    <ligand>
        <name>Fe(3+)</name>
        <dbReference type="ChEBI" id="CHEBI:29034"/>
    </ligand>
</feature>
<keyword evidence="5 7" id="KW-0862">Zinc</keyword>
<feature type="binding site" evidence="7">
    <location>
        <position position="157"/>
    </location>
    <ligand>
        <name>N-formimidoyl-L-glutamate</name>
        <dbReference type="ChEBI" id="CHEBI:58928"/>
    </ligand>
</feature>
<dbReference type="Gene3D" id="3.20.20.140">
    <property type="entry name" value="Metal-dependent hydrolases"/>
    <property type="match status" value="1"/>
</dbReference>
<dbReference type="InterPro" id="IPR005920">
    <property type="entry name" value="HutI"/>
</dbReference>
<sequence>MNKPVFIRNAGQLVTLKGSSDAPLTGKQMEQLHVIENGSVWLEDGVIQFVGKDEVVAEAFNDRLSEAETIDASGKLITPGLVDPHTHVVYCGSRENEFNMRLHGATYMEIMNSGGGIHATTSATREASHKTLFNESKKRLDQFLLHGVTTIEAKSGYGLSLEHEIKQLEVAKTLHENHPIDIVRTFMGAHAVPSEYKENPEEFVNHIINEMIPEVARRKLAEFNDVFCERGVFTPEQSKLILKAGLEHGLLPKIHADEIEPYGGAELAASIGAISADHLLKASDKGIAALAEKGVIAVLLPGTAFFLMEESANGRKMINAGVPVALSTDCNPGSSPTVAMPLIMNLGCMKMGMTPAEVLTAATINAAHAINKGKVIGSIETGKKADITIFDVPNYVSLQYRYGINHVHTVLKNGEVVVKGGRLVCSNTRIHS</sequence>
<dbReference type="CDD" id="cd01296">
    <property type="entry name" value="Imidazolone-5PH"/>
    <property type="match status" value="1"/>
</dbReference>
<comment type="subcellular location">
    <subcellularLocation>
        <location evidence="7">Cytoplasm</location>
    </subcellularLocation>
</comment>
<name>A0A2N5GL40_9BACI</name>
<evidence type="ECO:0000313" key="10">
    <source>
        <dbReference type="EMBL" id="PLR98063.1"/>
    </source>
</evidence>
<dbReference type="EMBL" id="PGVD01000025">
    <property type="protein sequence ID" value="PLR98063.1"/>
    <property type="molecule type" value="Genomic_DNA"/>
</dbReference>
<dbReference type="SUPFAM" id="SSF51556">
    <property type="entry name" value="Metallo-dependent hydrolases"/>
    <property type="match status" value="1"/>
</dbReference>
<feature type="binding site" evidence="7">
    <location>
        <position position="190"/>
    </location>
    <ligand>
        <name>4-imidazolone-5-propanoate</name>
        <dbReference type="ChEBI" id="CHEBI:77893"/>
    </ligand>
</feature>
<dbReference type="EC" id="3.5.2.7" evidence="1 7"/>
<accession>A0A2N5GL40</accession>
<dbReference type="AlphaFoldDB" id="A0A2N5GL40"/>
<feature type="binding site" evidence="7">
    <location>
        <position position="255"/>
    </location>
    <ligand>
        <name>Zn(2+)</name>
        <dbReference type="ChEBI" id="CHEBI:29105"/>
    </ligand>
</feature>
<feature type="binding site" evidence="7">
    <location>
        <position position="329"/>
    </location>
    <ligand>
        <name>Zn(2+)</name>
        <dbReference type="ChEBI" id="CHEBI:29105"/>
    </ligand>
</feature>
<evidence type="ECO:0000256" key="5">
    <source>
        <dbReference type="ARBA" id="ARBA00022833"/>
    </source>
</evidence>
<reference evidence="9 11" key="1">
    <citation type="submission" date="2017-11" db="EMBL/GenBank/DDBJ databases">
        <title>Comparitive Functional Genomics of Dry Heat Resistant strains isolated from the Viking Spacecraft.</title>
        <authorList>
            <person name="Seuylemezian A."/>
            <person name="Cooper K."/>
            <person name="Vaishampayan P."/>
        </authorList>
    </citation>
    <scope>NUCLEOTIDE SEQUENCE [LARGE SCALE GENOMIC DNA]</scope>
    <source>
        <strain evidence="9 11">M4.6</strain>
    </source>
</reference>
<dbReference type="NCBIfam" id="TIGR01224">
    <property type="entry name" value="hutI"/>
    <property type="match status" value="1"/>
</dbReference>
<dbReference type="FunFam" id="3.20.20.140:FF:000007">
    <property type="entry name" value="Imidazolonepropionase"/>
    <property type="match status" value="1"/>
</dbReference>
<dbReference type="Proteomes" id="UP000234951">
    <property type="component" value="Unassembled WGS sequence"/>
</dbReference>
<proteinExistence type="inferred from homology"/>
<comment type="caution">
    <text evidence="9">The sequence shown here is derived from an EMBL/GenBank/DDBJ whole genome shotgun (WGS) entry which is preliminary data.</text>
</comment>
<dbReference type="GO" id="GO:0005506">
    <property type="term" value="F:iron ion binding"/>
    <property type="evidence" value="ECO:0007669"/>
    <property type="project" value="UniProtKB-UniRule"/>
</dbReference>